<evidence type="ECO:0000256" key="1">
    <source>
        <dbReference type="SAM" id="Phobius"/>
    </source>
</evidence>
<sequence length="85" mass="9453">SAQSKKHDDKTKREAKGKSLVESLIVYRNLSAEFKDFSDNSINKDNAAGTLVPVVGNFPLIALTHLVLLVLQMLLLVQHMENLHV</sequence>
<dbReference type="AlphaFoldDB" id="A0A699WFV6"/>
<gene>
    <name evidence="2" type="ORF">Tci_915203</name>
</gene>
<keyword evidence="1" id="KW-1133">Transmembrane helix</keyword>
<name>A0A699WFV6_TANCI</name>
<proteinExistence type="predicted"/>
<dbReference type="EMBL" id="BKCJ011593297">
    <property type="protein sequence ID" value="GFD43234.1"/>
    <property type="molecule type" value="Genomic_DNA"/>
</dbReference>
<accession>A0A699WFV6</accession>
<evidence type="ECO:0000313" key="2">
    <source>
        <dbReference type="EMBL" id="GFD43234.1"/>
    </source>
</evidence>
<comment type="caution">
    <text evidence="2">The sequence shown here is derived from an EMBL/GenBank/DDBJ whole genome shotgun (WGS) entry which is preliminary data.</text>
</comment>
<protein>
    <submittedName>
        <fullName evidence="2">Uncharacterized protein</fullName>
    </submittedName>
</protein>
<feature type="non-terminal residue" evidence="2">
    <location>
        <position position="1"/>
    </location>
</feature>
<keyword evidence="1" id="KW-0472">Membrane</keyword>
<keyword evidence="1" id="KW-0812">Transmembrane</keyword>
<organism evidence="2">
    <name type="scientific">Tanacetum cinerariifolium</name>
    <name type="common">Dalmatian daisy</name>
    <name type="synonym">Chrysanthemum cinerariifolium</name>
    <dbReference type="NCBI Taxonomy" id="118510"/>
    <lineage>
        <taxon>Eukaryota</taxon>
        <taxon>Viridiplantae</taxon>
        <taxon>Streptophyta</taxon>
        <taxon>Embryophyta</taxon>
        <taxon>Tracheophyta</taxon>
        <taxon>Spermatophyta</taxon>
        <taxon>Magnoliopsida</taxon>
        <taxon>eudicotyledons</taxon>
        <taxon>Gunneridae</taxon>
        <taxon>Pentapetalae</taxon>
        <taxon>asterids</taxon>
        <taxon>campanulids</taxon>
        <taxon>Asterales</taxon>
        <taxon>Asteraceae</taxon>
        <taxon>Asteroideae</taxon>
        <taxon>Anthemideae</taxon>
        <taxon>Anthemidinae</taxon>
        <taxon>Tanacetum</taxon>
    </lineage>
</organism>
<feature type="transmembrane region" description="Helical" evidence="1">
    <location>
        <begin position="58"/>
        <end position="77"/>
    </location>
</feature>
<reference evidence="2" key="1">
    <citation type="journal article" date="2019" name="Sci. Rep.">
        <title>Draft genome of Tanacetum cinerariifolium, the natural source of mosquito coil.</title>
        <authorList>
            <person name="Yamashiro T."/>
            <person name="Shiraishi A."/>
            <person name="Satake H."/>
            <person name="Nakayama K."/>
        </authorList>
    </citation>
    <scope>NUCLEOTIDE SEQUENCE</scope>
</reference>